<reference evidence="5" key="1">
    <citation type="submission" date="2023-10" db="EMBL/GenBank/DDBJ databases">
        <authorList>
            <person name="Chen Y."/>
            <person name="Shah S."/>
            <person name="Dougan E. K."/>
            <person name="Thang M."/>
            <person name="Chan C."/>
        </authorList>
    </citation>
    <scope>NUCLEOTIDE SEQUENCE [LARGE SCALE GENOMIC DNA]</scope>
</reference>
<dbReference type="InterPro" id="IPR036010">
    <property type="entry name" value="2Fe-2S_ferredoxin-like_sf"/>
</dbReference>
<proteinExistence type="predicted"/>
<name>A0ABN9TBQ7_9DINO</name>
<dbReference type="InterPro" id="IPR036884">
    <property type="entry name" value="2Fe-2S-bd_dom_sf"/>
</dbReference>
<feature type="domain" description="PB1" evidence="3">
    <location>
        <begin position="42"/>
        <end position="97"/>
    </location>
</feature>
<comment type="caution">
    <text evidence="5">The sequence shown here is derived from an EMBL/GenBank/DDBJ whole genome shotgun (WGS) entry which is preliminary data.</text>
</comment>
<evidence type="ECO:0000256" key="1">
    <source>
        <dbReference type="ARBA" id="ARBA00022723"/>
    </source>
</evidence>
<keyword evidence="6" id="KW-1185">Reference proteome</keyword>
<dbReference type="SUPFAM" id="SSF54292">
    <property type="entry name" value="2Fe-2S ferredoxin-like"/>
    <property type="match status" value="1"/>
</dbReference>
<dbReference type="InterPro" id="IPR000270">
    <property type="entry name" value="PB1_dom"/>
</dbReference>
<dbReference type="Gene3D" id="3.10.20.30">
    <property type="match status" value="1"/>
</dbReference>
<dbReference type="PANTHER" id="PTHR45444">
    <property type="entry name" value="XANTHINE DEHYDROGENASE"/>
    <property type="match status" value="1"/>
</dbReference>
<dbReference type="SUPFAM" id="SSF47741">
    <property type="entry name" value="CO dehydrogenase ISP C-domain like"/>
    <property type="match status" value="1"/>
</dbReference>
<keyword evidence="2" id="KW-0408">Iron</keyword>
<feature type="domain" description="[2Fe-2S]-binding" evidence="4">
    <location>
        <begin position="235"/>
        <end position="294"/>
    </location>
</feature>
<dbReference type="InterPro" id="IPR006058">
    <property type="entry name" value="2Fe2S_fd_BS"/>
</dbReference>
<gene>
    <name evidence="5" type="ORF">PCOR1329_LOCUS37535</name>
</gene>
<dbReference type="InterPro" id="IPR012675">
    <property type="entry name" value="Beta-grasp_dom_sf"/>
</dbReference>
<protein>
    <recommendedName>
        <fullName evidence="7">PB1 domain-containing protein</fullName>
    </recommendedName>
</protein>
<dbReference type="PANTHER" id="PTHR45444:SF3">
    <property type="entry name" value="XANTHINE DEHYDROGENASE"/>
    <property type="match status" value="1"/>
</dbReference>
<dbReference type="Gene3D" id="1.10.150.120">
    <property type="entry name" value="[2Fe-2S]-binding domain"/>
    <property type="match status" value="1"/>
</dbReference>
<dbReference type="InterPro" id="IPR016208">
    <property type="entry name" value="Ald_Oxase/xanthine_DH-like"/>
</dbReference>
<accession>A0ABN9TBQ7</accession>
<dbReference type="Pfam" id="PF01799">
    <property type="entry name" value="Fer2_2"/>
    <property type="match status" value="1"/>
</dbReference>
<evidence type="ECO:0000313" key="5">
    <source>
        <dbReference type="EMBL" id="CAK0843096.1"/>
    </source>
</evidence>
<dbReference type="Proteomes" id="UP001189429">
    <property type="component" value="Unassembled WGS sequence"/>
</dbReference>
<evidence type="ECO:0000313" key="6">
    <source>
        <dbReference type="Proteomes" id="UP001189429"/>
    </source>
</evidence>
<evidence type="ECO:0000259" key="4">
    <source>
        <dbReference type="Pfam" id="PF01799"/>
    </source>
</evidence>
<evidence type="ECO:0000256" key="2">
    <source>
        <dbReference type="ARBA" id="ARBA00023004"/>
    </source>
</evidence>
<dbReference type="SUPFAM" id="SSF54277">
    <property type="entry name" value="CAD &amp; PB1 domains"/>
    <property type="match status" value="1"/>
</dbReference>
<dbReference type="Pfam" id="PF00564">
    <property type="entry name" value="PB1"/>
    <property type="match status" value="1"/>
</dbReference>
<dbReference type="EMBL" id="CAUYUJ010014549">
    <property type="protein sequence ID" value="CAK0843096.1"/>
    <property type="molecule type" value="Genomic_DNA"/>
</dbReference>
<dbReference type="InterPro" id="IPR002888">
    <property type="entry name" value="2Fe-2S-bd"/>
</dbReference>
<keyword evidence="1" id="KW-0479">Metal-binding</keyword>
<sequence length="303" mass="30804">MADEVTRRAAAARSALDILQNSDARRGAASTAQTSRAGRVRLFARVATLDGLLAEASARFGVPLRPRLTYRDTEGDELTVTTSEELLLALGAAAASGGRAPLLEAERADEDGLGVCGRRRGVIDQPEPATGVRHFADPDRERPGALGAESGAVEDAGGLPRNDLGLTGTKVACGEGGCGSCVVSATGPGGPVVSLNSCLRPLCAMDGWSVTTVEGLKGSAAAAAGGQGCCRGAAGAAHPIQQKLADGDGVQCGFCSPGWVMSMYALLEKGGSTTLEEIEQHCDGNLCRCTGYRCFLLGGAAVV</sequence>
<organism evidence="5 6">
    <name type="scientific">Prorocentrum cordatum</name>
    <dbReference type="NCBI Taxonomy" id="2364126"/>
    <lineage>
        <taxon>Eukaryota</taxon>
        <taxon>Sar</taxon>
        <taxon>Alveolata</taxon>
        <taxon>Dinophyceae</taxon>
        <taxon>Prorocentrales</taxon>
        <taxon>Prorocentraceae</taxon>
        <taxon>Prorocentrum</taxon>
    </lineage>
</organism>
<evidence type="ECO:0008006" key="7">
    <source>
        <dbReference type="Google" id="ProtNLM"/>
    </source>
</evidence>
<dbReference type="PROSITE" id="PS00197">
    <property type="entry name" value="2FE2S_FER_1"/>
    <property type="match status" value="1"/>
</dbReference>
<evidence type="ECO:0000259" key="3">
    <source>
        <dbReference type="Pfam" id="PF00564"/>
    </source>
</evidence>